<dbReference type="Proteomes" id="UP000012040">
    <property type="component" value="Chromosome"/>
</dbReference>
<accession>M4VDB2</accession>
<sequence>MNDGIISPKGLRDEWSLLLHTFLDDSSEAKKSDEMITQMKASPLTLDQIKGMRKDLSSKRKKMNQSIEKLKSKIEQMSNVVDNLELVGSDTTGLVKEINMLNNEGEQISEEIIVLDQKIKKLHELQDLMA</sequence>
<dbReference type="RefSeq" id="WP_015470955.1">
    <property type="nucleotide sequence ID" value="NC_020813.1"/>
</dbReference>
<gene>
    <name evidence="2" type="ORF">A11Q_2249</name>
</gene>
<reference evidence="2 3" key="1">
    <citation type="journal article" date="2013" name="ISME J.">
        <title>By their genes ye shall know them: genomic signatures of predatory bacteria.</title>
        <authorList>
            <person name="Pasternak Z."/>
            <person name="Pietrokovski S."/>
            <person name="Rotem O."/>
            <person name="Gophna U."/>
            <person name="Lurie-Weinberger M.N."/>
            <person name="Jurkevitch E."/>
        </authorList>
    </citation>
    <scope>NUCLEOTIDE SEQUENCE [LARGE SCALE GENOMIC DNA]</scope>
    <source>
        <strain evidence="2 3">JSS</strain>
    </source>
</reference>
<dbReference type="KEGG" id="bex:A11Q_2249"/>
<dbReference type="eggNOG" id="ENOG5032J84">
    <property type="taxonomic scope" value="Bacteria"/>
</dbReference>
<dbReference type="HOGENOM" id="CLU_1933921_0_0_7"/>
<dbReference type="AlphaFoldDB" id="M4VDB2"/>
<name>M4VDB2_9BACT</name>
<evidence type="ECO:0000256" key="1">
    <source>
        <dbReference type="SAM" id="Coils"/>
    </source>
</evidence>
<evidence type="ECO:0000313" key="3">
    <source>
        <dbReference type="Proteomes" id="UP000012040"/>
    </source>
</evidence>
<evidence type="ECO:0000313" key="2">
    <source>
        <dbReference type="EMBL" id="AGH96465.1"/>
    </source>
</evidence>
<protein>
    <submittedName>
        <fullName evidence="2">Uncharacterized protein</fullName>
    </submittedName>
</protein>
<dbReference type="PATRIC" id="fig|1184267.3.peg.2279"/>
<proteinExistence type="predicted"/>
<keyword evidence="1" id="KW-0175">Coiled coil</keyword>
<feature type="coiled-coil region" evidence="1">
    <location>
        <begin position="53"/>
        <end position="87"/>
    </location>
</feature>
<keyword evidence="3" id="KW-1185">Reference proteome</keyword>
<dbReference type="EMBL" id="CP003537">
    <property type="protein sequence ID" value="AGH96465.1"/>
    <property type="molecule type" value="Genomic_DNA"/>
</dbReference>
<organism evidence="2 3">
    <name type="scientific">Pseudobdellovibrio exovorus JSS</name>
    <dbReference type="NCBI Taxonomy" id="1184267"/>
    <lineage>
        <taxon>Bacteria</taxon>
        <taxon>Pseudomonadati</taxon>
        <taxon>Bdellovibrionota</taxon>
        <taxon>Bdellovibrionia</taxon>
        <taxon>Bdellovibrionales</taxon>
        <taxon>Pseudobdellovibrionaceae</taxon>
        <taxon>Pseudobdellovibrio</taxon>
    </lineage>
</organism>